<accession>A0ABN8PK88</accession>
<dbReference type="PANTHER" id="PTHR46682">
    <property type="entry name" value="ADHESION G-PROTEIN COUPLED RECEPTOR V1"/>
    <property type="match status" value="1"/>
</dbReference>
<evidence type="ECO:0000256" key="9">
    <source>
        <dbReference type="ARBA" id="ARBA00023157"/>
    </source>
</evidence>
<keyword evidence="7 11" id="KW-1133">Transmembrane helix</keyword>
<dbReference type="InterPro" id="IPR000203">
    <property type="entry name" value="GPS"/>
</dbReference>
<feature type="transmembrane region" description="Helical" evidence="11">
    <location>
        <begin position="5999"/>
        <end position="6022"/>
    </location>
</feature>
<dbReference type="InterPro" id="IPR057244">
    <property type="entry name" value="GAIN_B"/>
</dbReference>
<dbReference type="InterPro" id="IPR013320">
    <property type="entry name" value="ConA-like_dom_sf"/>
</dbReference>
<feature type="transmembrane region" description="Helical" evidence="11">
    <location>
        <begin position="5911"/>
        <end position="5930"/>
    </location>
</feature>
<reference evidence="15 16" key="1">
    <citation type="submission" date="2022-05" db="EMBL/GenBank/DDBJ databases">
        <authorList>
            <consortium name="Genoscope - CEA"/>
            <person name="William W."/>
        </authorList>
    </citation>
    <scope>NUCLEOTIDE SEQUENCE [LARGE SCALE GENOMIC DNA]</scope>
</reference>
<keyword evidence="9" id="KW-1015">Disulfide bond</keyword>
<dbReference type="SMART" id="SM00237">
    <property type="entry name" value="Calx_beta"/>
    <property type="match status" value="20"/>
</dbReference>
<dbReference type="Pfam" id="PF13385">
    <property type="entry name" value="Laminin_G_3"/>
    <property type="match status" value="1"/>
</dbReference>
<dbReference type="SMART" id="SM00560">
    <property type="entry name" value="LamGL"/>
    <property type="match status" value="1"/>
</dbReference>
<evidence type="ECO:0000259" key="14">
    <source>
        <dbReference type="PROSITE" id="PS50261"/>
    </source>
</evidence>
<dbReference type="Proteomes" id="UP001159405">
    <property type="component" value="Unassembled WGS sequence"/>
</dbReference>
<evidence type="ECO:0000256" key="11">
    <source>
        <dbReference type="SAM" id="Phobius"/>
    </source>
</evidence>
<comment type="caution">
    <text evidence="15">The sequence shown here is derived from an EMBL/GenBank/DDBJ whole genome shotgun (WGS) entry which is preliminary data.</text>
</comment>
<feature type="domain" description="G-protein coupled receptors family 2 profile 2" evidence="14">
    <location>
        <begin position="5843"/>
        <end position="6098"/>
    </location>
</feature>
<dbReference type="InterPro" id="IPR046338">
    <property type="entry name" value="GAIN_dom_sf"/>
</dbReference>
<feature type="transmembrane region" description="Helical" evidence="11">
    <location>
        <begin position="5950"/>
        <end position="5971"/>
    </location>
</feature>
<feature type="compositionally biased region" description="Basic and acidic residues" evidence="10">
    <location>
        <begin position="6229"/>
        <end position="6243"/>
    </location>
</feature>
<dbReference type="CDD" id="cd13952">
    <property type="entry name" value="7tm_classB"/>
    <property type="match status" value="1"/>
</dbReference>
<evidence type="ECO:0000313" key="16">
    <source>
        <dbReference type="Proteomes" id="UP001159405"/>
    </source>
</evidence>
<feature type="transmembrane region" description="Helical" evidence="11">
    <location>
        <begin position="6076"/>
        <end position="6097"/>
    </location>
</feature>
<keyword evidence="6" id="KW-0106">Calcium</keyword>
<keyword evidence="4 12" id="KW-0732">Signal</keyword>
<evidence type="ECO:0000256" key="3">
    <source>
        <dbReference type="ARBA" id="ARBA00022692"/>
    </source>
</evidence>
<feature type="region of interest" description="Disordered" evidence="10">
    <location>
        <begin position="6128"/>
        <end position="6156"/>
    </location>
</feature>
<feature type="transmembrane region" description="Helical" evidence="11">
    <location>
        <begin position="6049"/>
        <end position="6070"/>
    </location>
</feature>
<dbReference type="Pfam" id="PF00002">
    <property type="entry name" value="7tm_2"/>
    <property type="match status" value="1"/>
</dbReference>
<keyword evidence="8 11" id="KW-0472">Membrane</keyword>
<feature type="signal peptide" evidence="12">
    <location>
        <begin position="1"/>
        <end position="16"/>
    </location>
</feature>
<evidence type="ECO:0000256" key="7">
    <source>
        <dbReference type="ARBA" id="ARBA00022989"/>
    </source>
</evidence>
<dbReference type="InterPro" id="IPR026919">
    <property type="entry name" value="ADGRV1"/>
</dbReference>
<dbReference type="SUPFAM" id="SSF141072">
    <property type="entry name" value="CalX-like"/>
    <property type="match status" value="36"/>
</dbReference>
<dbReference type="PROSITE" id="PS50221">
    <property type="entry name" value="GAIN_B"/>
    <property type="match status" value="1"/>
</dbReference>
<evidence type="ECO:0000256" key="10">
    <source>
        <dbReference type="SAM" id="MobiDB-lite"/>
    </source>
</evidence>
<feature type="transmembrane region" description="Helical" evidence="11">
    <location>
        <begin position="5879"/>
        <end position="5899"/>
    </location>
</feature>
<keyword evidence="3 11" id="KW-0812">Transmembrane</keyword>
<dbReference type="Pfam" id="PF03736">
    <property type="entry name" value="EPTP"/>
    <property type="match status" value="2"/>
</dbReference>
<dbReference type="SMART" id="SM00303">
    <property type="entry name" value="GPS"/>
    <property type="match status" value="1"/>
</dbReference>
<feature type="region of interest" description="Disordered" evidence="10">
    <location>
        <begin position="6206"/>
        <end position="6243"/>
    </location>
</feature>
<feature type="chain" id="PRO_5047163624" evidence="12">
    <location>
        <begin position="17"/>
        <end position="6243"/>
    </location>
</feature>
<evidence type="ECO:0000256" key="6">
    <source>
        <dbReference type="ARBA" id="ARBA00022837"/>
    </source>
</evidence>
<evidence type="ECO:0000313" key="15">
    <source>
        <dbReference type="EMBL" id="CAH3145046.1"/>
    </source>
</evidence>
<dbReference type="Gene3D" id="1.20.1070.10">
    <property type="entry name" value="Rhodopsin 7-helix transmembrane proteins"/>
    <property type="match status" value="1"/>
</dbReference>
<dbReference type="EMBL" id="CALNXK010000075">
    <property type="protein sequence ID" value="CAH3145046.1"/>
    <property type="molecule type" value="Genomic_DNA"/>
</dbReference>
<feature type="domain" description="GAIN-B" evidence="13">
    <location>
        <begin position="5686"/>
        <end position="5842"/>
    </location>
</feature>
<evidence type="ECO:0000256" key="5">
    <source>
        <dbReference type="ARBA" id="ARBA00022737"/>
    </source>
</evidence>
<proteinExistence type="predicted"/>
<dbReference type="InterPro" id="IPR006558">
    <property type="entry name" value="LamG-like"/>
</dbReference>
<dbReference type="PANTHER" id="PTHR46682:SF1">
    <property type="entry name" value="ADHESION G-PROTEIN COUPLED RECEPTOR V1"/>
    <property type="match status" value="1"/>
</dbReference>
<evidence type="ECO:0000256" key="2">
    <source>
        <dbReference type="ARBA" id="ARBA00004645"/>
    </source>
</evidence>
<dbReference type="InterPro" id="IPR005492">
    <property type="entry name" value="EPTP"/>
</dbReference>
<dbReference type="PROSITE" id="PS50261">
    <property type="entry name" value="G_PROTEIN_RECEP_F2_4"/>
    <property type="match status" value="1"/>
</dbReference>
<name>A0ABN8PK88_9CNID</name>
<evidence type="ECO:0000256" key="4">
    <source>
        <dbReference type="ARBA" id="ARBA00022729"/>
    </source>
</evidence>
<dbReference type="Pfam" id="PF03160">
    <property type="entry name" value="Calx-beta"/>
    <property type="match status" value="30"/>
</dbReference>
<feature type="transmembrane region" description="Helical" evidence="11">
    <location>
        <begin position="5845"/>
        <end position="5867"/>
    </location>
</feature>
<dbReference type="Gene3D" id="2.60.120.200">
    <property type="match status" value="1"/>
</dbReference>
<dbReference type="PROSITE" id="PS50912">
    <property type="entry name" value="EAR"/>
    <property type="match status" value="4"/>
</dbReference>
<keyword evidence="16" id="KW-1185">Reference proteome</keyword>
<dbReference type="InterPro" id="IPR003644">
    <property type="entry name" value="Calx_beta"/>
</dbReference>
<comment type="subcellular location">
    <subcellularLocation>
        <location evidence="2">Cell projection</location>
        <location evidence="2">Stereocilium</location>
    </subcellularLocation>
    <subcellularLocation>
        <location evidence="1">Membrane</location>
        <topology evidence="1">Multi-pass membrane protein</topology>
    </subcellularLocation>
</comment>
<dbReference type="InterPro" id="IPR038081">
    <property type="entry name" value="CalX-like_sf"/>
</dbReference>
<sequence>MYHLLPFLLLLTSATGDGNFRFTSTHVIVNETPFTQASFGISRTGGQAQPVTLTCQILNSSAQSDVDGTTQNSVFGSNVNSGSCDFTIVNDVIPEVNETFTVQLIVSQGSGTVVSPSLAYLTILANDDAFGIIGFNETGPLVVAEPTGQGGLTVIRLSRKAGDLGTVQVSWKVANGPNNGADDFLNTSGVVIFEQGQRIANLSIQLNPDNVAENEESFTLTLESPQGGAELDQNAASIIIRIPANDVPLEFPLVQFYIPENQSRVEIEVFRGLEADGITTVGPVNEVTTVEWYLASGSATVGNDFVDGRGTLTFQSGETKKNITVRLINDNNPEPTENFTVHLANASLNSYIKPPGIATVVLLPNDDHNGVLAFGQHTRILDEDGVRSGTFHVNRSAGTFGAITVSWKIQGADASSIFETTSGMLNFAPGQSSVSFQIVVREDSVPEEAKEFYVQLYNVTGGARLENTLAAQRARFFVADSDDVYGVFEFASDHYQSINMDSIPRQLHLNITRTGGMVGSVGINITVTYHLPGSSIPSNEVALDYNGDVTIAAGSRSTSLVVRIADNGFIKLGAAFKAELIAARLQSRASPLTSEVPPSSPKIGSKSEVFLNVTAKDANGEVGFSTAHQMLSVQEPAGPASSFLQLAVKRSGTANRVVVHWNITSNSNTFFPNDTGPQRGKIVFEEGQDEVNITIEIKPDETPEVAEVFTVNLVNVSDMDRIQVGADKAQVTIEESDNPGGTFEFKNSAAVVLQESSSNNFINIGIVRKGSALDTRWVSFGMVPSGRDDFLGSTKTVDFKPGEFEKQFPIIVRDDDLPEIDEMFVLRLSSTGPVGQMGVLGNKITVNITIKANDDPHGVIGFRSSNIIKTIAESKYSTERASFEVYRARGTFGQVTVTWNVTADNGANTALDVSPISGQVTFSEGETSKNIIIDSLPDMIPETNESFTLYLNNISSNARWGDQSLRKATLIISKNDDAVYFAQPTLIKVREGQYANMIIQRGGDGTNIVDVYYQTFDGTATSSADYQATTGQVRFNIGEFQKNISILVSDDSTPEGVETFTVNLTNSTVDTVLYGDISATVSIFASDGGTGDFQFASNSLNKTTTESAAVDFTIERKNAQFGMVRVYWQVLRLFPDASTTELLPGQEFTKVSDYVTFADGSSSEVLRLTPREDGVAEQDESFEIRLVNATGIDTGEDGTIIRPSSAFLEITANDDPNGLLKFQDRSLDIPEDFLPGMEATTKKNLTVLRNQGTWGTVRVAWEVQTAPESLARSDQAYDLFLLGSMMPGVSSVPAQRRANTGTYVYCFDGTNNESFVEVSGLTGLDRKFSVRMWVNATKGKNGYVLASVAGSTVNFALSLNTTGSSTLAKFVYLTNTTEISFGKDIADGSWHLVVFTVDTDSNTVQFYLDGTAVGSPRSIPAGSFSSGAVYRVGKGLNSEPQFTGCIQDITVYPEVLIADSIGEMAKPNRQLTPINGYLTFNPGVAEQKVSIHTVDDDDPEDDTPYTVVLYSPKGGARLETTSAEFKMRLEVLKSDNANGLFGFTSINPVVMPESSNVSLNIERQKGQFGSSTVSWSVYKSSTSSLAVNDFIMATGTVVFDENESEKTLVIPVNDDMIPEVDEHFTVNLTSVVPTDGSTPTSAASLRPGFTEVNITIQQSDYPNGLLQFMSSVPFTNETISPSTSQFNLDVRESAGVLTLHVVRAQGTLGNVKCQWKTTAGTAKSPEDFTGSTGAVEFAAGSRNSTINITIIDDNIPELSKTFRVELFNPEGGAQLNAVAKTAHVTILPSDDAFGVISFAPDSLSRTVSEASGSTVHLTVQRTGGLLGPSTVYWQVSGQGAQDVENTNGSVVLAVSRNSTQIAIRIKEDADPELAESFLVHLTNVSAGRLADRGTQSNITILASDDPYGVFIFSPSQLTVDETDIVVNFIIKRISGTNGVVLLNYSSISEDMPNMRMATPNVDYVPIEGAVEFSEGQKNATISVIVLDDATPEAAESIMVNITDVQLVGGHPVYPFPDNSPRVGTSRVAQLVIRKNDNANGVVQLSSNAVSVHEPHSGAIVNLTRTAGDFGTIYVAFEVVAQSANGSDYRILSQNVTLVEQQRVAEVPVEIVHDMQPEFNENFKIRLISAYGGAVLGSQLECTVTILENDYPYGLIGFDNDSLSKSVQERSSPNQVTLRVIRRFGLRGGSRIHWEARLRGVLASDDITPVEGDLVFAQGESSHNIVFDVQPDFVPEVLEVIDVNLTSVTFLSEGTPSLDESTRVARVRIEPNDAPHGVVEFAQGNYNVSEGRTAYLLVSRQFGTAGDIRVFYRHVAIEHVGGNQATPNVDFNATTNNSVIIPSGETSANITLAIFDDPNPELSELFDVELEHVELVGQTPAFPPQLGALKRAAVTIVTSDDAHGLMVIKAANPDAGSHGSRTTVNETDSLSVVLVIERLRGTIGAVGVGVEVQQKDATVNSDFIASGSTRSFADKDNSSQSFIVSIKGDDIPEPDEEIVIKLVNPTGGARVATGLGNNVTIIIQANDGVAGQVGFDEHSRSIVVREGGQVYLSVNRTLSVGRVSVDWRLTGDNASLDFVSVNGTVTFNEGEMHTSIHLSVRNDSTPETYEVFVVHLNNLQTFGIASAGHATFIQGKTTATISISASDRPHGVIQLEAGSRMVTRSDEKNFTLTVSRLFGNIGAIRVYYEAVRGNTTSLQSSETLATPGEDFVAGQRSIIIDDKQDVGTIPVWIKDDNVPELGEVFLVNITRVELVDSSQFNNTIPPLLGSYRVAQITLSPNDNPHGVFKFPQAKIYLTESHNPYTITVLRDQGTFGQEQVNYFVQTHSASLNDFNITGYSGGEQTLVFARGVKEQNITIFVADDSTPEGDETLTITLARNSGETLLGNPKVLEVVIRANDDAYGVFSLSPSSLSKAIAEPGTGPVNEADFVVVRGVDSYGTVVVYWEVLNGSAETDLSPVRGNVTFQDGDTQRSFRVAALLDSTPEKAETFIIKLNISGNGRLTSPYEAQVTITENDSPYGELEIVSSSSLSSSVDIEETQSIVKAKVIRSKGDFGRITLNYQTASQTANSSSGNVVHFEKLQLMKTLGAYSWHTFFAFGDQFVLLASNNRTGALPEGVNDGAVSEYFGSALFRWQGVLVPLQNIVTDGAVAWDTLVVGDKVYLAVANHGSDGRYETYSRIYTMDNTGMLTVIQNISTQGASDVKFFSPPGQSDIYLIVANQMDNAGETHISSQVYKWAVDRFTPENVNIDNTRSASNLAVFVTAGTLKVAIAFYHDKASGSFQTKSPVYEWRTNSFSLLQEIDTNGPIGVEHFEHNGQSYLVFANSKSTVDIYRWNSNRFDTAAVQSIPIQNVLSAKPYVMQGNAYLLTVDSSGHMNVYMWDSVSKFTLQMNTTVEDVHTATPFVTVDDVAGNTALFLAAVSGKHYSPVLRPVRLSPQADFIPRQGQLIFEGGQKELELDFTVLPDNTPERDETFAVRIYNASGKAIVNTQKQELTINILSNDDAHGRIGFAPSSLTKVNAELAADSTVTFEVIREYGSLGRVVALWNVSGNISNGDISPMSGELVFDNGETTQNISLTVHRDMIPELLEVAYVRLLRLTETGSADSNRGAVLNTARTTAMLVIPANDDPHGIISWKNSLIISQDNGPKNVTLSVSIMRQFGLIGDLVVAYETVQLSSVANNDEQPAVAGVDYKAVTSTVDILAGMNSTHITLDISHVTPRKYLINCLKTAEIFRKRWQSECKLFEGASQTCSPRPDRKQHRRRRLRKRHLKSEVALLQTLSRLFHIYTNTLIKKIFQVNLTSVTLKQGSMVSNSPRINPNSRLLEVVIAQPNQTAGELNFDVAALLDPATQTIMVDENVGMLNITVQRTGSLSGTVGFRFIIRPLISNIYAAANNSDFSPSDGTVMFAPGISSVMFNISIVNDNVPEIEEGFYVQISRPLGGVQIGPQSKVDVIVKPNDDPYGRFGFTKAISDGINVVQEGNTLRLEVKRERGTYRDVHVNWKIVPNAGITNANSQISPMNGSIMFKQGDKSQFIVLHAVDDSVAEEGQSFTCQLVSADNGGVLDSELDEATVYIPANDRVEGVVSIDPSARNIIAGEPMQGYDGVFVVRLVKKQDVYVPFFHIRSTVKPRFADTRLLQTPHYYGQFALHVPSSQKSLEPVETRFNCRMGSYGDSRNDIKRRMFAFIYAINDIRINPGKKSSPQTGLQLVLKLYWKAGTEILEIKVAVRMILWLQRRIGQSGNAQVTWEVTSQTAGVGPSPASTFNATSGSVTMPSGVETVLLPLKVRDDATAEELAVYTFTLTGATQTVLDPSQSARRATITVVASDDPYGIVEFQSATPLNVSEDIGFVNLTVLRNGGSIGQLSVNYSVSSDTATEGADYESFGSVLIFAEREDQKTISVLIKRDNIPELSETIKVQLLGVQLISASPFNYSVIDGLQLNTPPTINSAKSEVQIVIKENDEARGIIRFTQSAMVVREKIGTAVLQLVREGGSLGVVDVRFTVHNGTAFLGEDFALSGGVIQFSSGQSSSSINVSIVDDDIPEQRESFTVTLDSVTGGAKLSPPTTVTVTIETSDDPSGLFGFVNASQLSLKNPSISKDISFIIEREGGAEGEVEVSWKLVRLHPPCSSCVLSEDFEGPTNGSELFPNGVMGAQKTVNLRVRPFLGHDEPEERFVLMIYIVSGNGSIDSLQSNVTITIAKHGFPNGVFKFDNTATLTFTEPDSGVSTKHFRVVRDEGRQGTVNVNWQITGPSGGVKTTSGTVTFPENDFMKNIVVEITSDNVPELEAAYRLKIVSVDGGADIDPARNNLTFIISANDNPHGVFKLQLGAQTIQVEGNNRKLQFTVEREMGTFGAVDVQYQVRHSEWYPTEMQGSVTVSKNITLSAFLRFGSSFTVSLTRVSYSANQVPATSIAPQLSTGSQSDTTEVVLVPEDAANAVFKFTDNSLKLHVGAGNVVSSITVVREGLFGSVAVDVAQGSPTGTFPNDFGAGQLVINGSPLSFTGSRRNVTFFATVQPMLVPDRKLVYSLYLVTTHTAPADLPGGANITSGASRTAVIEYSGVVVIAPDSQRLAALEGGTVKCKALRQYSVLGSITVHYTFLGTPGSFSMAQGVFTTEFNVNVPDSDNNPQKDRVLYLNLTSVTGSHSPRLGVNRTVRISVTDNDDPQGVFSFRNPRITVPENATSGNSRMVELEIQRTKGTFGAVSVLVRSVGGGEPWNPSLQSLKSAVQGKGGEKNATIGLDYVELSARVNFPNEEPVPAEGQVKRVQLEIKDDQVPEPDEVVIVYLTDATGGARVASDADSGLQSWAAITIQGNDLMNGEIGFVPGSQTVTIDEDGSRTGVLKVQRTKATFGTVQVSWSVRESNFRDEVEASQGIITFSSGVRETDLVIRLRDDNVPERAGQFHVDLTEIISGSQARINSQARSAVLNVLDSDFPNGTIAFSKDSIFKAVDKTSTEVQVEVRRGQGTDTDVTVFFKTRDLAVRVNTKPGVDTYQALAGEDYTVPTTKSVRFAKGEVSKFISITLTPKSASATKYPKAFEVVLLNVTGGAKIIQEFNTSMVIISDNQETTEFLKLRALAIQTPLTDDDIYRILSELHVSVQKTLDEDRLQLSRDTINAILSYKKSLETPANRKLEDRSKQKLMDIFDELLNPERDDTKGQDKLSQEFEMFAFSLLYGLPCTDSQSASITGTRASVEGFRQPPAQLNGLQIKPSNGKSYFQYPSNFLTASSSSGSDCTDIHFIDYQTAHWFKKTDQPPIISDKVCSSSSLISSRNPITYRIYTSNKRVTPKGADCVFWDTSASAWSKEGCTKKSDEDDYVECQCEHLSIFAAEGNSDNRTGYELYFRIVCFVCMAAFAVAVIIHHLCSVANMFAAKLLMHLFFAGMMAQLMFVLGAYLSPTLVGEYTRCSVLAMFFHYFFLCQFTWMFVEAWNMWRVFVLNDEHTDRKFVWFFVLGWGSPVVVIVLYIMVTQLGFDWAFTKAYADVHDNGDMCFIPNAYAALAAAIGPVLPLLMGVAVVFTQAYQVTPQWKYYDDIFRGHYNIREIRYIMVLFALITLVWLFAGLHLAFGSEWMIIVFTILDAILALYVVIWYCCLRNQLRGVFKESFAIPSVPPPIELRDDMFRDSPSPGHSISSLKRSGMRNSPDDPSDWDDLDLGVTPKGSRKMLVNMDDTDSLGRVNEMYEDDDFENRDLDDLVFALKTGGQFEREPTYDDEKPELDGSGQGQEHYEMRRISIADTHL</sequence>
<dbReference type="Gene3D" id="2.60.220.50">
    <property type="match status" value="1"/>
</dbReference>
<evidence type="ECO:0000256" key="8">
    <source>
        <dbReference type="ARBA" id="ARBA00023136"/>
    </source>
</evidence>
<dbReference type="Gene3D" id="2.60.40.2030">
    <property type="match status" value="34"/>
</dbReference>
<dbReference type="InterPro" id="IPR000832">
    <property type="entry name" value="GPCR_2_secretin-like"/>
</dbReference>
<dbReference type="InterPro" id="IPR009039">
    <property type="entry name" value="EAR"/>
</dbReference>
<evidence type="ECO:0000259" key="13">
    <source>
        <dbReference type="PROSITE" id="PS50221"/>
    </source>
</evidence>
<dbReference type="SUPFAM" id="SSF49899">
    <property type="entry name" value="Concanavalin A-like lectins/glucanases"/>
    <property type="match status" value="1"/>
</dbReference>
<dbReference type="Pfam" id="PF01825">
    <property type="entry name" value="GPS"/>
    <property type="match status" value="1"/>
</dbReference>
<keyword evidence="5" id="KW-0677">Repeat</keyword>
<evidence type="ECO:0000256" key="1">
    <source>
        <dbReference type="ARBA" id="ARBA00004141"/>
    </source>
</evidence>
<gene>
    <name evidence="15" type="ORF">PLOB_00044324</name>
</gene>
<protein>
    <submittedName>
        <fullName evidence="15">Uncharacterized protein</fullName>
    </submittedName>
</protein>
<evidence type="ECO:0000256" key="12">
    <source>
        <dbReference type="SAM" id="SignalP"/>
    </source>
</evidence>
<dbReference type="InterPro" id="IPR017981">
    <property type="entry name" value="GPCR_2-like_7TM"/>
</dbReference>
<organism evidence="15 16">
    <name type="scientific">Porites lobata</name>
    <dbReference type="NCBI Taxonomy" id="104759"/>
    <lineage>
        <taxon>Eukaryota</taxon>
        <taxon>Metazoa</taxon>
        <taxon>Cnidaria</taxon>
        <taxon>Anthozoa</taxon>
        <taxon>Hexacorallia</taxon>
        <taxon>Scleractinia</taxon>
        <taxon>Fungiina</taxon>
        <taxon>Poritidae</taxon>
        <taxon>Porites</taxon>
    </lineage>
</organism>